<dbReference type="Pfam" id="PF05036">
    <property type="entry name" value="SPOR"/>
    <property type="match status" value="1"/>
</dbReference>
<organism evidence="2">
    <name type="scientific">hydrothermal vent metagenome</name>
    <dbReference type="NCBI Taxonomy" id="652676"/>
    <lineage>
        <taxon>unclassified sequences</taxon>
        <taxon>metagenomes</taxon>
        <taxon>ecological metagenomes</taxon>
    </lineage>
</organism>
<reference evidence="2" key="1">
    <citation type="submission" date="2016-10" db="EMBL/GenBank/DDBJ databases">
        <authorList>
            <person name="de Groot N.N."/>
        </authorList>
    </citation>
    <scope>NUCLEOTIDE SEQUENCE</scope>
</reference>
<name>A0A1W1CPV3_9ZZZZ</name>
<sequence length="356" mass="36770">MKLNNGLLLSTLTFAVMSTGCVKKQDNVTPSGTYNAISTTATTTSNTTATDYNTAGANYDTTTNYETASPIVYDTGSSGATYSETVPDNTVITTGSNGANSYGSGEIIDNYSDTQSSGAFSTNSSGSSSSNSAYAYGGYSGADYSSPTSTTSSSSQHSYTSSSPSGGIQLQIAALKDYYAAQEFKNSLSLDPKYSVYIKRGALNKVIISGISSVNEANILKERRFPGAFIVHNSGSSSSSSSYSSGSSSTNYSDNYSYTDNSAYGGSYNSSSTSSHSSSRASSGSVGVQIGAFSSKAKAQAIANSNGGRYKAIVEKGTSRGKTIYRVILTGFSSRSSAKRALASGQIPNGFVTTVH</sequence>
<dbReference type="InterPro" id="IPR007730">
    <property type="entry name" value="SPOR-like_dom"/>
</dbReference>
<evidence type="ECO:0000313" key="2">
    <source>
        <dbReference type="EMBL" id="SFV67727.1"/>
    </source>
</evidence>
<evidence type="ECO:0000259" key="1">
    <source>
        <dbReference type="PROSITE" id="PS51724"/>
    </source>
</evidence>
<dbReference type="AlphaFoldDB" id="A0A1W1CPV3"/>
<feature type="domain" description="SPOR" evidence="1">
    <location>
        <begin position="280"/>
        <end position="356"/>
    </location>
</feature>
<gene>
    <name evidence="2" type="ORF">MNB_SV-14-1364</name>
</gene>
<dbReference type="GO" id="GO:0042834">
    <property type="term" value="F:peptidoglycan binding"/>
    <property type="evidence" value="ECO:0007669"/>
    <property type="project" value="InterPro"/>
</dbReference>
<dbReference type="SUPFAM" id="SSF110997">
    <property type="entry name" value="Sporulation related repeat"/>
    <property type="match status" value="1"/>
</dbReference>
<dbReference type="EMBL" id="FPHN01000229">
    <property type="protein sequence ID" value="SFV67727.1"/>
    <property type="molecule type" value="Genomic_DNA"/>
</dbReference>
<dbReference type="PROSITE" id="PS51257">
    <property type="entry name" value="PROKAR_LIPOPROTEIN"/>
    <property type="match status" value="1"/>
</dbReference>
<proteinExistence type="predicted"/>
<accession>A0A1W1CPV3</accession>
<protein>
    <submittedName>
        <fullName evidence="2">Hemagglutinin-like protein</fullName>
    </submittedName>
</protein>
<dbReference type="InterPro" id="IPR036680">
    <property type="entry name" value="SPOR-like_sf"/>
</dbReference>
<dbReference type="Gene3D" id="3.30.70.1070">
    <property type="entry name" value="Sporulation related repeat"/>
    <property type="match status" value="1"/>
</dbReference>
<dbReference type="PROSITE" id="PS51724">
    <property type="entry name" value="SPOR"/>
    <property type="match status" value="1"/>
</dbReference>